<gene>
    <name evidence="3" type="ORF">HaLaN_14189</name>
</gene>
<feature type="compositionally biased region" description="Basic residues" evidence="2">
    <location>
        <begin position="344"/>
        <end position="355"/>
    </location>
</feature>
<feature type="compositionally biased region" description="Polar residues" evidence="2">
    <location>
        <begin position="260"/>
        <end position="270"/>
    </location>
</feature>
<protein>
    <submittedName>
        <fullName evidence="3">Helicase C-terminal domain-containing protein</fullName>
    </submittedName>
</protein>
<dbReference type="GO" id="GO:0043596">
    <property type="term" value="C:nuclear replication fork"/>
    <property type="evidence" value="ECO:0007669"/>
    <property type="project" value="TreeGrafter"/>
</dbReference>
<proteinExistence type="predicted"/>
<evidence type="ECO:0000313" key="4">
    <source>
        <dbReference type="Proteomes" id="UP000485058"/>
    </source>
</evidence>
<feature type="compositionally biased region" description="Pro residues" evidence="2">
    <location>
        <begin position="46"/>
        <end position="61"/>
    </location>
</feature>
<comment type="caution">
    <text evidence="3">The sequence shown here is derived from an EMBL/GenBank/DDBJ whole genome shotgun (WGS) entry which is preliminary data.</text>
</comment>
<feature type="region of interest" description="Disordered" evidence="2">
    <location>
        <begin position="260"/>
        <end position="302"/>
    </location>
</feature>
<keyword evidence="1" id="KW-0378">Hydrolase</keyword>
<keyword evidence="3" id="KW-0547">Nucleotide-binding</keyword>
<dbReference type="GO" id="GO:0016787">
    <property type="term" value="F:hydrolase activity"/>
    <property type="evidence" value="ECO:0007669"/>
    <property type="project" value="UniProtKB-KW"/>
</dbReference>
<keyword evidence="3" id="KW-0067">ATP-binding</keyword>
<dbReference type="PANTHER" id="PTHR45766">
    <property type="entry name" value="DNA ANNEALING HELICASE AND ENDONUCLEASE ZRANB3 FAMILY MEMBER"/>
    <property type="match status" value="1"/>
</dbReference>
<evidence type="ECO:0000313" key="3">
    <source>
        <dbReference type="EMBL" id="GFH17531.1"/>
    </source>
</evidence>
<accession>A0A699Z5Z4</accession>
<evidence type="ECO:0000256" key="2">
    <source>
        <dbReference type="SAM" id="MobiDB-lite"/>
    </source>
</evidence>
<evidence type="ECO:0000256" key="1">
    <source>
        <dbReference type="ARBA" id="ARBA00022801"/>
    </source>
</evidence>
<dbReference type="GO" id="GO:0031297">
    <property type="term" value="P:replication fork processing"/>
    <property type="evidence" value="ECO:0007669"/>
    <property type="project" value="TreeGrafter"/>
</dbReference>
<dbReference type="EMBL" id="BLLF01001162">
    <property type="protein sequence ID" value="GFH17531.1"/>
    <property type="molecule type" value="Genomic_DNA"/>
</dbReference>
<organism evidence="3 4">
    <name type="scientific">Haematococcus lacustris</name>
    <name type="common">Green alga</name>
    <name type="synonym">Haematococcus pluvialis</name>
    <dbReference type="NCBI Taxonomy" id="44745"/>
    <lineage>
        <taxon>Eukaryota</taxon>
        <taxon>Viridiplantae</taxon>
        <taxon>Chlorophyta</taxon>
        <taxon>core chlorophytes</taxon>
        <taxon>Chlorophyceae</taxon>
        <taxon>CS clade</taxon>
        <taxon>Chlamydomonadales</taxon>
        <taxon>Haematococcaceae</taxon>
        <taxon>Haematococcus</taxon>
    </lineage>
</organism>
<dbReference type="GO" id="GO:0004386">
    <property type="term" value="F:helicase activity"/>
    <property type="evidence" value="ECO:0007669"/>
    <property type="project" value="UniProtKB-KW"/>
</dbReference>
<name>A0A699Z5Z4_HAELA</name>
<feature type="compositionally biased region" description="Low complexity" evidence="2">
    <location>
        <begin position="72"/>
        <end position="88"/>
    </location>
</feature>
<dbReference type="Proteomes" id="UP000485058">
    <property type="component" value="Unassembled WGS sequence"/>
</dbReference>
<keyword evidence="4" id="KW-1185">Reference proteome</keyword>
<keyword evidence="3" id="KW-0347">Helicase</keyword>
<feature type="region of interest" description="Disordered" evidence="2">
    <location>
        <begin position="25"/>
        <end position="88"/>
    </location>
</feature>
<dbReference type="GO" id="GO:0006281">
    <property type="term" value="P:DNA repair"/>
    <property type="evidence" value="ECO:0007669"/>
    <property type="project" value="TreeGrafter"/>
</dbReference>
<sequence>MADAGLPPPPGAHWRLVAVRVPRQLAGPLAPRRQYQQAFRPLGPGTGPPPGPASPNPPDPGTAPHQLSKLSQQQLEQEGQEQQEGQQEGQGRLQRLCLLCGLAVPGAPDSPSAVLESVAYLFCSPQCETKYCLRASGGAIRRALGRLEKGVLLQRNYKAYLDRLGGGLCELDNLRTLCVACHADVTKAQLKERTAERKRSALRTHDIRAYLSPASKLAAELAEKAAAAGTLPGHTCAGSPRSQPSPLRLKLGHSGLAVATSPQQAGHSSTPGPPVLATDHTPLRGSGGTTGPGPIAGQPGVKTGRQQCAATGLMQAAGQGAAHKEEGAAGNGGTSRQAAGGVKSRQRKAGARRRAGTSSVTASMVVALGSGGPGGVAETGLVQRLQEGQVLQEVRLPQLAGGSEELQGQQGPVQLLSW</sequence>
<reference evidence="3 4" key="1">
    <citation type="submission" date="2020-02" db="EMBL/GenBank/DDBJ databases">
        <title>Draft genome sequence of Haematococcus lacustris strain NIES-144.</title>
        <authorList>
            <person name="Morimoto D."/>
            <person name="Nakagawa S."/>
            <person name="Yoshida T."/>
            <person name="Sawayama S."/>
        </authorList>
    </citation>
    <scope>NUCLEOTIDE SEQUENCE [LARGE SCALE GENOMIC DNA]</scope>
    <source>
        <strain evidence="3 4">NIES-144</strain>
    </source>
</reference>
<dbReference type="PANTHER" id="PTHR45766:SF6">
    <property type="entry name" value="SWI_SNF-RELATED MATRIX-ASSOCIATED ACTIN-DEPENDENT REGULATOR OF CHROMATIN SUBFAMILY A-LIKE PROTEIN 1"/>
    <property type="match status" value="1"/>
</dbReference>
<dbReference type="AlphaFoldDB" id="A0A699Z5Z4"/>
<feature type="region of interest" description="Disordered" evidence="2">
    <location>
        <begin position="319"/>
        <end position="357"/>
    </location>
</feature>